<evidence type="ECO:0000256" key="1">
    <source>
        <dbReference type="ARBA" id="ARBA00023277"/>
    </source>
</evidence>
<accession>A0A4Y7K126</accession>
<organism evidence="2 3">
    <name type="scientific">Papaver somniferum</name>
    <name type="common">Opium poppy</name>
    <dbReference type="NCBI Taxonomy" id="3469"/>
    <lineage>
        <taxon>Eukaryota</taxon>
        <taxon>Viridiplantae</taxon>
        <taxon>Streptophyta</taxon>
        <taxon>Embryophyta</taxon>
        <taxon>Tracheophyta</taxon>
        <taxon>Spermatophyta</taxon>
        <taxon>Magnoliopsida</taxon>
        <taxon>Ranunculales</taxon>
        <taxon>Papaveraceae</taxon>
        <taxon>Papaveroideae</taxon>
        <taxon>Papaver</taxon>
    </lineage>
</organism>
<dbReference type="PANTHER" id="PTHR31268">
    <property type="match status" value="1"/>
</dbReference>
<dbReference type="Proteomes" id="UP000316621">
    <property type="component" value="Chromosome 6"/>
</dbReference>
<proteinExistence type="predicted"/>
<dbReference type="EMBL" id="CM010720">
    <property type="protein sequence ID" value="RZC65951.1"/>
    <property type="molecule type" value="Genomic_DNA"/>
</dbReference>
<dbReference type="AlphaFoldDB" id="A0A4Y7K126"/>
<keyword evidence="1" id="KW-0119">Carbohydrate metabolism</keyword>
<reference evidence="2 3" key="1">
    <citation type="journal article" date="2018" name="Science">
        <title>The opium poppy genome and morphinan production.</title>
        <authorList>
            <person name="Guo L."/>
            <person name="Winzer T."/>
            <person name="Yang X."/>
            <person name="Li Y."/>
            <person name="Ning Z."/>
            <person name="He Z."/>
            <person name="Teodor R."/>
            <person name="Lu Y."/>
            <person name="Bowser T.A."/>
            <person name="Graham I.A."/>
            <person name="Ye K."/>
        </authorList>
    </citation>
    <scope>NUCLEOTIDE SEQUENCE [LARGE SCALE GENOMIC DNA]</scope>
    <source>
        <strain evidence="3">cv. HN1</strain>
        <tissue evidence="2">Leaves</tissue>
    </source>
</reference>
<evidence type="ECO:0008006" key="4">
    <source>
        <dbReference type="Google" id="ProtNLM"/>
    </source>
</evidence>
<dbReference type="OMA" id="DAMYIAM"/>
<gene>
    <name evidence="2" type="ORF">C5167_009640</name>
</gene>
<protein>
    <recommendedName>
        <fullName evidence="4">Galactinol--sucrose galactosyltransferase</fullName>
    </recommendedName>
</protein>
<dbReference type="PANTHER" id="PTHR31268:SF26">
    <property type="entry name" value="GALACTINOL--SUCROSE GALACTOSYLTRANSFERASE"/>
    <property type="match status" value="1"/>
</dbReference>
<name>A0A4Y7K126_PAPSO</name>
<dbReference type="Gramene" id="RZC65951">
    <property type="protein sequence ID" value="RZC65951"/>
    <property type="gene ID" value="C5167_009640"/>
</dbReference>
<evidence type="ECO:0000313" key="3">
    <source>
        <dbReference type="Proteomes" id="UP000316621"/>
    </source>
</evidence>
<sequence length="213" mass="23465">MVSSSLGTLQLNSSFSLFLSPNQRVYSNGSMRFHRIWKPSMCLGAKPTLRDGNLKINGNEVLTKVPDNVLVTPWTNGSAFVGATSKETSSRHVFTLGVLQDVRLLCLFRFKLWWMIPRVGNSGRDVPVETQMLLLEARPAEDCVQGSNGNTSYVLILPVLDGEFRTSLQGNSANELEFCVESGDPTIGTSQSQKAVSVNYGDNPFELVKESMK</sequence>
<evidence type="ECO:0000313" key="2">
    <source>
        <dbReference type="EMBL" id="RZC65951.1"/>
    </source>
</evidence>
<dbReference type="Pfam" id="PF05691">
    <property type="entry name" value="Raffinose_syn"/>
    <property type="match status" value="1"/>
</dbReference>
<dbReference type="InterPro" id="IPR008811">
    <property type="entry name" value="Glycosyl_hydrolases_36"/>
</dbReference>
<keyword evidence="3" id="KW-1185">Reference proteome</keyword>